<sequence>MSFAVLVGAIVGILTAAEKAMSRAARKETNANVGSRAIQPFIAGNVTVRGRTARRAGPPDDSRADYWPRASAAIFSSASTDSFWSVAFSSSNVSPNILTDSVSPS</sequence>
<keyword evidence="2" id="KW-1185">Reference proteome</keyword>
<accession>A0A6S7C0D0</accession>
<dbReference type="Proteomes" id="UP000494115">
    <property type="component" value="Unassembled WGS sequence"/>
</dbReference>
<protein>
    <submittedName>
        <fullName evidence="1">Uncharacterized protein</fullName>
    </submittedName>
</protein>
<name>A0A6S7C0D0_9BURK</name>
<proteinExistence type="predicted"/>
<evidence type="ECO:0000313" key="1">
    <source>
        <dbReference type="EMBL" id="CAB3805023.1"/>
    </source>
</evidence>
<evidence type="ECO:0000313" key="2">
    <source>
        <dbReference type="Proteomes" id="UP000494115"/>
    </source>
</evidence>
<reference evidence="1 2" key="1">
    <citation type="submission" date="2020-04" db="EMBL/GenBank/DDBJ databases">
        <authorList>
            <person name="De Canck E."/>
        </authorList>
    </citation>
    <scope>NUCLEOTIDE SEQUENCE [LARGE SCALE GENOMIC DNA]</scope>
    <source>
        <strain evidence="1 2">LMG 28138</strain>
    </source>
</reference>
<dbReference type="EMBL" id="CADIKM010000069">
    <property type="protein sequence ID" value="CAB3805023.1"/>
    <property type="molecule type" value="Genomic_DNA"/>
</dbReference>
<gene>
    <name evidence="1" type="ORF">LMG28138_05621</name>
</gene>
<organism evidence="1 2">
    <name type="scientific">Pararobbsia alpina</name>
    <dbReference type="NCBI Taxonomy" id="621374"/>
    <lineage>
        <taxon>Bacteria</taxon>
        <taxon>Pseudomonadati</taxon>
        <taxon>Pseudomonadota</taxon>
        <taxon>Betaproteobacteria</taxon>
        <taxon>Burkholderiales</taxon>
        <taxon>Burkholderiaceae</taxon>
        <taxon>Pararobbsia</taxon>
    </lineage>
</organism>
<dbReference type="AlphaFoldDB" id="A0A6S7C0D0"/>